<dbReference type="UniPathway" id="UPA00904">
    <property type="reaction ID" value="UER00877"/>
</dbReference>
<evidence type="ECO:0000256" key="2">
    <source>
        <dbReference type="ARBA" id="ARBA00022801"/>
    </source>
</evidence>
<dbReference type="PANTHER" id="PTHR28181:SF2">
    <property type="entry name" value="PHOSPHORIC MONOESTER HYDROLASE"/>
    <property type="match status" value="1"/>
</dbReference>
<dbReference type="GO" id="GO:0043716">
    <property type="term" value="F:2-hydroxy-3-keto-5-methylthiopentenyl-1-phosphate phosphatase activity"/>
    <property type="evidence" value="ECO:0007669"/>
    <property type="project" value="UniProtKB-UniRule"/>
</dbReference>
<keyword evidence="3 4" id="KW-0486">Methionine biosynthesis</keyword>
<dbReference type="Gene3D" id="3.40.50.1000">
    <property type="entry name" value="HAD superfamily/HAD-like"/>
    <property type="match status" value="1"/>
</dbReference>
<dbReference type="SUPFAM" id="SSF56784">
    <property type="entry name" value="HAD-like"/>
    <property type="match status" value="1"/>
</dbReference>
<dbReference type="RefSeq" id="WP_069717594.1">
    <property type="nucleotide sequence ID" value="NZ_MJEH01000030.1"/>
</dbReference>
<dbReference type="NCBIfam" id="NF007103">
    <property type="entry name" value="PRK09552.1"/>
    <property type="match status" value="1"/>
</dbReference>
<evidence type="ECO:0000256" key="3">
    <source>
        <dbReference type="ARBA" id="ARBA00023167"/>
    </source>
</evidence>
<dbReference type="InterPro" id="IPR017718">
    <property type="entry name" value="HAD-SF_hydro_IB_MtnX"/>
</dbReference>
<dbReference type="NCBIfam" id="TIGR03333">
    <property type="entry name" value="salvage_mtnX"/>
    <property type="match status" value="1"/>
</dbReference>
<comment type="pathway">
    <text evidence="4">Amino-acid biosynthesis; L-methionine biosynthesis via salvage pathway; L-methionine from S-methyl-5-thio-alpha-D-ribose 1-phosphate: step 4/6.</text>
</comment>
<comment type="caution">
    <text evidence="6">The sequence shown here is derived from an EMBL/GenBank/DDBJ whole genome shotgun (WGS) entry which is preliminary data.</text>
</comment>
<evidence type="ECO:0000256" key="4">
    <source>
        <dbReference type="HAMAP-Rule" id="MF_01680"/>
    </source>
</evidence>
<proteinExistence type="inferred from homology"/>
<dbReference type="Gene3D" id="3.90.1470.20">
    <property type="match status" value="1"/>
</dbReference>
<comment type="catalytic activity">
    <reaction evidence="4">
        <text>2-hydroxy-5-methylsulfanyl-3-oxopent-1-enyl phosphate + H2O = 1,2-dihydroxy-5-(methylsulfanyl)pent-1-en-3-one + phosphate</text>
        <dbReference type="Rhea" id="RHEA:14481"/>
        <dbReference type="ChEBI" id="CHEBI:15377"/>
        <dbReference type="ChEBI" id="CHEBI:43474"/>
        <dbReference type="ChEBI" id="CHEBI:49252"/>
        <dbReference type="ChEBI" id="CHEBI:59505"/>
        <dbReference type="EC" id="3.1.3.87"/>
    </reaction>
</comment>
<evidence type="ECO:0000313" key="6">
    <source>
        <dbReference type="EMBL" id="OEH92378.1"/>
    </source>
</evidence>
<dbReference type="AlphaFoldDB" id="A0A1E5LE67"/>
<dbReference type="GO" id="GO:0019509">
    <property type="term" value="P:L-methionine salvage from methylthioadenosine"/>
    <property type="evidence" value="ECO:0007669"/>
    <property type="project" value="UniProtKB-UniRule"/>
</dbReference>
<gene>
    <name evidence="4" type="primary">mtnX</name>
    <name evidence="6" type="ORF">BFG57_16175</name>
</gene>
<keyword evidence="1 4" id="KW-0028">Amino-acid biosynthesis</keyword>
<dbReference type="InterPro" id="IPR036412">
    <property type="entry name" value="HAD-like_sf"/>
</dbReference>
<dbReference type="PANTHER" id="PTHR28181">
    <property type="entry name" value="UPF0655 PROTEIN YCR015C"/>
    <property type="match status" value="1"/>
</dbReference>
<organism evidence="6 7">
    <name type="scientific">Bacillus solimangrovi</name>
    <dbReference type="NCBI Taxonomy" id="1305675"/>
    <lineage>
        <taxon>Bacteria</taxon>
        <taxon>Bacillati</taxon>
        <taxon>Bacillota</taxon>
        <taxon>Bacilli</taxon>
        <taxon>Bacillales</taxon>
        <taxon>Bacillaceae</taxon>
        <taxon>Bacillus</taxon>
    </lineage>
</organism>
<dbReference type="InterPro" id="IPR023214">
    <property type="entry name" value="HAD_sf"/>
</dbReference>
<evidence type="ECO:0000256" key="5">
    <source>
        <dbReference type="NCBIfam" id="TIGR03333"/>
    </source>
</evidence>
<comment type="function">
    <text evidence="4">Dephosphorylates 2-hydroxy-3-keto-5-methylthiopentenyl-1-phosphate (HK-MTPenyl-1-P) yielding 1,2-dihydroxy-3-keto-5-methylthiopentene (DHK-MTPene).</text>
</comment>
<dbReference type="OrthoDB" id="9804940at2"/>
<dbReference type="HAMAP" id="MF_01680">
    <property type="entry name" value="Salvage_MtnX"/>
    <property type="match status" value="1"/>
</dbReference>
<dbReference type="STRING" id="1305675.BFG57_16175"/>
<dbReference type="Pfam" id="PF12710">
    <property type="entry name" value="HAD"/>
    <property type="match status" value="1"/>
</dbReference>
<keyword evidence="2 4" id="KW-0378">Hydrolase</keyword>
<dbReference type="NCBIfam" id="TIGR01488">
    <property type="entry name" value="HAD-SF-IB"/>
    <property type="match status" value="1"/>
</dbReference>
<dbReference type="CDD" id="cd07524">
    <property type="entry name" value="HAD_Pase"/>
    <property type="match status" value="1"/>
</dbReference>
<comment type="similarity">
    <text evidence="4">Belongs to the HAD-like hydrolase superfamily. MtnX family.</text>
</comment>
<dbReference type="Proteomes" id="UP000095209">
    <property type="component" value="Unassembled WGS sequence"/>
</dbReference>
<protein>
    <recommendedName>
        <fullName evidence="4 5">2-hydroxy-3-keto-5-methylthiopentenyl-1-phosphate phosphatase</fullName>
        <shortName evidence="4">HK-MTPenyl-1-P phosphatase</shortName>
        <ecNumber evidence="4 5">3.1.3.87</ecNumber>
    </recommendedName>
</protein>
<sequence>MSKKMIFCDFDGTITLNDNIIALMKQFAPPEWEAIKDAVLEQRISIQEGVSQMFALITSSKRAELTDYLVTQAELRPGFLEFVQFAKEHDYELKVLSGGIGFFVYPLLEGIIPREDIYCNEADFSQETINILWPYSCDEQCQNGCGCCKTSLIRKLAPSDAYKIVIGDSVTDLEQAKLADYVFACDYLLEKCEQLSIRHESFETFYDVMNGLREIEVRV</sequence>
<dbReference type="InterPro" id="IPR006384">
    <property type="entry name" value="HAD_hydro_PyrdxlP_Pase-like"/>
</dbReference>
<reference evidence="6 7" key="1">
    <citation type="submission" date="2016-08" db="EMBL/GenBank/DDBJ databases">
        <title>Genome of Bacillus solimangrovi GH2-4.</title>
        <authorList>
            <person name="Lim S."/>
            <person name="Kim B.-C."/>
        </authorList>
    </citation>
    <scope>NUCLEOTIDE SEQUENCE [LARGE SCALE GENOMIC DNA]</scope>
    <source>
        <strain evidence="6 7">GH2-4</strain>
    </source>
</reference>
<keyword evidence="7" id="KW-1185">Reference proteome</keyword>
<dbReference type="EMBL" id="MJEH01000030">
    <property type="protein sequence ID" value="OEH92378.1"/>
    <property type="molecule type" value="Genomic_DNA"/>
</dbReference>
<dbReference type="NCBIfam" id="TIGR01489">
    <property type="entry name" value="DKMTPPase-SF"/>
    <property type="match status" value="1"/>
</dbReference>
<evidence type="ECO:0000313" key="7">
    <source>
        <dbReference type="Proteomes" id="UP000095209"/>
    </source>
</evidence>
<dbReference type="InterPro" id="IPR050849">
    <property type="entry name" value="HAD-like_hydrolase_phosphatase"/>
</dbReference>
<accession>A0A1E5LE67</accession>
<evidence type="ECO:0000256" key="1">
    <source>
        <dbReference type="ARBA" id="ARBA00022605"/>
    </source>
</evidence>
<name>A0A1E5LE67_9BACI</name>
<dbReference type="EC" id="3.1.3.87" evidence="4 5"/>